<dbReference type="GO" id="GO:0003677">
    <property type="term" value="F:DNA binding"/>
    <property type="evidence" value="ECO:0007669"/>
    <property type="project" value="InterPro"/>
</dbReference>
<dbReference type="EMBL" id="RSCJ01000027">
    <property type="protein sequence ID" value="RUR74856.1"/>
    <property type="molecule type" value="Genomic_DNA"/>
</dbReference>
<protein>
    <recommendedName>
        <fullName evidence="1">HTH cro/C1-type domain-containing protein</fullName>
    </recommendedName>
</protein>
<dbReference type="SMART" id="SM00530">
    <property type="entry name" value="HTH_XRE"/>
    <property type="match status" value="1"/>
</dbReference>
<dbReference type="CDD" id="cd00093">
    <property type="entry name" value="HTH_XRE"/>
    <property type="match status" value="1"/>
</dbReference>
<dbReference type="Gene3D" id="1.10.260.40">
    <property type="entry name" value="lambda repressor-like DNA-binding domains"/>
    <property type="match status" value="1"/>
</dbReference>
<accession>A0A433N1I2</accession>
<feature type="domain" description="HTH cro/C1-type" evidence="1">
    <location>
        <begin position="4"/>
        <end position="57"/>
    </location>
</feature>
<gene>
    <name evidence="2" type="ORF">PCC6912_50340</name>
</gene>
<comment type="caution">
    <text evidence="2">The sequence shown here is derived from an EMBL/GenBank/DDBJ whole genome shotgun (WGS) entry which is preliminary data.</text>
</comment>
<dbReference type="Proteomes" id="UP000268857">
    <property type="component" value="Unassembled WGS sequence"/>
</dbReference>
<dbReference type="InterPro" id="IPR001387">
    <property type="entry name" value="Cro/C1-type_HTH"/>
</dbReference>
<dbReference type="PROSITE" id="PS50943">
    <property type="entry name" value="HTH_CROC1"/>
    <property type="match status" value="1"/>
</dbReference>
<proteinExistence type="predicted"/>
<keyword evidence="3" id="KW-1185">Reference proteome</keyword>
<dbReference type="SUPFAM" id="SSF47413">
    <property type="entry name" value="lambda repressor-like DNA-binding domains"/>
    <property type="match status" value="1"/>
</dbReference>
<dbReference type="InterPro" id="IPR010982">
    <property type="entry name" value="Lambda_DNA-bd_dom_sf"/>
</dbReference>
<name>A0A433N1I2_CHLFR</name>
<dbReference type="AlphaFoldDB" id="A0A433N1I2"/>
<organism evidence="2 3">
    <name type="scientific">Chlorogloeopsis fritschii PCC 6912</name>
    <dbReference type="NCBI Taxonomy" id="211165"/>
    <lineage>
        <taxon>Bacteria</taxon>
        <taxon>Bacillati</taxon>
        <taxon>Cyanobacteriota</taxon>
        <taxon>Cyanophyceae</taxon>
        <taxon>Nostocales</taxon>
        <taxon>Chlorogloeopsidaceae</taxon>
        <taxon>Chlorogloeopsis</taxon>
    </lineage>
</organism>
<evidence type="ECO:0000313" key="2">
    <source>
        <dbReference type="EMBL" id="RUR74856.1"/>
    </source>
</evidence>
<evidence type="ECO:0000313" key="3">
    <source>
        <dbReference type="Proteomes" id="UP000268857"/>
    </source>
</evidence>
<dbReference type="Pfam" id="PF01381">
    <property type="entry name" value="HTH_3"/>
    <property type="match status" value="1"/>
</dbReference>
<evidence type="ECO:0000259" key="1">
    <source>
        <dbReference type="PROSITE" id="PS50943"/>
    </source>
</evidence>
<sequence>MKFVEHLMEVRGIKQSDLVGIIGSKGVVSEIVNGKRGISKAQAKALAEFFHVSLELFI</sequence>
<dbReference type="RefSeq" id="WP_321164246.1">
    <property type="nucleotide sequence ID" value="NZ_AJLN01000061.1"/>
</dbReference>
<reference evidence="2 3" key="1">
    <citation type="journal article" date="2019" name="Genome Biol. Evol.">
        <title>Day and night: Metabolic profiles and evolutionary relationships of six axenic non-marine cyanobacteria.</title>
        <authorList>
            <person name="Will S.E."/>
            <person name="Henke P."/>
            <person name="Boedeker C."/>
            <person name="Huang S."/>
            <person name="Brinkmann H."/>
            <person name="Rohde M."/>
            <person name="Jarek M."/>
            <person name="Friedl T."/>
            <person name="Seufert S."/>
            <person name="Schumacher M."/>
            <person name="Overmann J."/>
            <person name="Neumann-Schaal M."/>
            <person name="Petersen J."/>
        </authorList>
    </citation>
    <scope>NUCLEOTIDE SEQUENCE [LARGE SCALE GENOMIC DNA]</scope>
    <source>
        <strain evidence="2 3">PCC 6912</strain>
    </source>
</reference>
<dbReference type="STRING" id="211165.GCA_000317285_01867"/>